<proteinExistence type="predicted"/>
<dbReference type="Pfam" id="PF03610">
    <property type="entry name" value="EIIA-man"/>
    <property type="match status" value="1"/>
</dbReference>
<keyword evidence="3" id="KW-0963">Cytoplasm</keyword>
<evidence type="ECO:0000256" key="1">
    <source>
        <dbReference type="ARBA" id="ARBA00004496"/>
    </source>
</evidence>
<evidence type="ECO:0000256" key="4">
    <source>
        <dbReference type="ARBA" id="ARBA00022597"/>
    </source>
</evidence>
<sequence length="134" mass="14622">MNRIILISHNRLAEGMKRAVEMIAGPQANLECLGLMPGEQPDALIDSFKQTIQPEHNIIILADIVGGSMCNAAMALLPLPNVRIIGGMNLALVLEVVLATPQTEADIQHVIESASQNMHEVQLVANQEQEEDFF</sequence>
<accession>A0AAF0GUT1</accession>
<dbReference type="CDD" id="cd00006">
    <property type="entry name" value="PTS_IIA_man"/>
    <property type="match status" value="1"/>
</dbReference>
<dbReference type="PROSITE" id="PS51096">
    <property type="entry name" value="PTS_EIIA_TYPE_4"/>
    <property type="match status" value="1"/>
</dbReference>
<dbReference type="InterPro" id="IPR004701">
    <property type="entry name" value="PTS_EIIA_man-typ"/>
</dbReference>
<evidence type="ECO:0000256" key="6">
    <source>
        <dbReference type="ARBA" id="ARBA00022683"/>
    </source>
</evidence>
<keyword evidence="4" id="KW-0762">Sugar transport</keyword>
<dbReference type="GO" id="GO:0009401">
    <property type="term" value="P:phosphoenolpyruvate-dependent sugar phosphotransferase system"/>
    <property type="evidence" value="ECO:0007669"/>
    <property type="project" value="UniProtKB-KW"/>
</dbReference>
<dbReference type="RefSeq" id="WP_280103279.1">
    <property type="nucleotide sequence ID" value="NZ_CP122959.1"/>
</dbReference>
<comment type="subcellular location">
    <subcellularLocation>
        <location evidence="1">Cytoplasm</location>
    </subcellularLocation>
</comment>
<dbReference type="EMBL" id="CP122959">
    <property type="protein sequence ID" value="WGI19991.1"/>
    <property type="molecule type" value="Genomic_DNA"/>
</dbReference>
<evidence type="ECO:0000256" key="5">
    <source>
        <dbReference type="ARBA" id="ARBA00022679"/>
    </source>
</evidence>
<evidence type="ECO:0000259" key="8">
    <source>
        <dbReference type="PROSITE" id="PS51096"/>
    </source>
</evidence>
<keyword evidence="6" id="KW-0598">Phosphotransferase system</keyword>
<dbReference type="InterPro" id="IPR033887">
    <property type="entry name" value="PTS_IIA_man"/>
</dbReference>
<evidence type="ECO:0000256" key="2">
    <source>
        <dbReference type="ARBA" id="ARBA00022448"/>
    </source>
</evidence>
<dbReference type="GO" id="GO:0016020">
    <property type="term" value="C:membrane"/>
    <property type="evidence" value="ECO:0007669"/>
    <property type="project" value="InterPro"/>
</dbReference>
<dbReference type="PANTHER" id="PTHR33799:SF1">
    <property type="entry name" value="PTS SYSTEM MANNOSE-SPECIFIC EIIAB COMPONENT-RELATED"/>
    <property type="match status" value="1"/>
</dbReference>
<dbReference type="GO" id="GO:0005737">
    <property type="term" value="C:cytoplasm"/>
    <property type="evidence" value="ECO:0007669"/>
    <property type="project" value="UniProtKB-SubCell"/>
</dbReference>
<gene>
    <name evidence="9" type="ORF">QBD03_04585</name>
</gene>
<evidence type="ECO:0000313" key="9">
    <source>
        <dbReference type="EMBL" id="WGI19991.1"/>
    </source>
</evidence>
<keyword evidence="5" id="KW-0808">Transferase</keyword>
<dbReference type="Proteomes" id="UP001179858">
    <property type="component" value="Chromosome"/>
</dbReference>
<dbReference type="SUPFAM" id="SSF53062">
    <property type="entry name" value="PTS system fructose IIA component-like"/>
    <property type="match status" value="1"/>
</dbReference>
<name>A0AAF0GUT1_LATSK</name>
<dbReference type="GO" id="GO:0016301">
    <property type="term" value="F:kinase activity"/>
    <property type="evidence" value="ECO:0007669"/>
    <property type="project" value="UniProtKB-KW"/>
</dbReference>
<evidence type="ECO:0000313" key="10">
    <source>
        <dbReference type="Proteomes" id="UP001179858"/>
    </source>
</evidence>
<dbReference type="AlphaFoldDB" id="A0AAF0GUT1"/>
<dbReference type="InterPro" id="IPR051471">
    <property type="entry name" value="Bacterial_PTS_sugar_comp"/>
</dbReference>
<evidence type="ECO:0000256" key="7">
    <source>
        <dbReference type="ARBA" id="ARBA00022777"/>
    </source>
</evidence>
<organism evidence="9 10">
    <name type="scientific">Latilactobacillus sakei</name>
    <name type="common">Lactobacillus sakei</name>
    <dbReference type="NCBI Taxonomy" id="1599"/>
    <lineage>
        <taxon>Bacteria</taxon>
        <taxon>Bacillati</taxon>
        <taxon>Bacillota</taxon>
        <taxon>Bacilli</taxon>
        <taxon>Lactobacillales</taxon>
        <taxon>Lactobacillaceae</taxon>
        <taxon>Latilactobacillus</taxon>
    </lineage>
</organism>
<protein>
    <submittedName>
        <fullName evidence="9">PTS mannose transporter subunit IIA</fullName>
    </submittedName>
</protein>
<reference evidence="9" key="1">
    <citation type="submission" date="2023-04" db="EMBL/GenBank/DDBJ databases">
        <title>Novel strain of Lactilactobacillus sakei and use thereof.</title>
        <authorList>
            <person name="Kim S.Y."/>
        </authorList>
    </citation>
    <scope>NUCLEOTIDE SEQUENCE</scope>
    <source>
        <strain evidence="9">HUP1</strain>
    </source>
</reference>
<keyword evidence="7" id="KW-0418">Kinase</keyword>
<dbReference type="Gene3D" id="3.40.50.510">
    <property type="entry name" value="Phosphotransferase system, mannose-type IIA component"/>
    <property type="match status" value="1"/>
</dbReference>
<feature type="domain" description="PTS EIIA type-4" evidence="8">
    <location>
        <begin position="1"/>
        <end position="133"/>
    </location>
</feature>
<dbReference type="PANTHER" id="PTHR33799">
    <property type="entry name" value="PTS PERMEASE-RELATED-RELATED"/>
    <property type="match status" value="1"/>
</dbReference>
<evidence type="ECO:0000256" key="3">
    <source>
        <dbReference type="ARBA" id="ARBA00022490"/>
    </source>
</evidence>
<keyword evidence="2" id="KW-0813">Transport</keyword>
<dbReference type="InterPro" id="IPR036662">
    <property type="entry name" value="PTS_EIIA_man-typ_sf"/>
</dbReference>